<evidence type="ECO:0000313" key="3">
    <source>
        <dbReference type="EMBL" id="SSW93739.1"/>
    </source>
</evidence>
<feature type="region of interest" description="Disordered" evidence="1">
    <location>
        <begin position="338"/>
        <end position="382"/>
    </location>
</feature>
<evidence type="ECO:0000313" key="4">
    <source>
        <dbReference type="Proteomes" id="UP000252631"/>
    </source>
</evidence>
<sequence length="382" mass="40935">MVTSSASASFRAAVVPPVIPGHARRRVNPETRGEQLTTPVIARAGGRPSIPEPSCRSPAPCNTGSPPARDDVGNKRSQITNGFARHAAYPEIPGLRAPHASRNDGVFWRAARLPALCPTPSHSGARASAREPGISTWATNNVRHRPRRRATQYSRAFVSITSALQYWIPASAGMTSETSGRRSRTLRAARSLFRDSGSACCRTHPGMTVSFGEEGRRPGTRPHPCHSGALAPASEPGISTWATNNVRHRPRRRATQYSRAFVPVTSALQYWIPASAGMTSETSGRTSRTASRGTQPIPRFRVCVLSHGSRNDGVFWRAGSASGRSAEPRVIPGHARRRVNPESRHGQLTTSVIARGGGRPSIPEPSCRSPAPCNTGSPPARG</sequence>
<gene>
    <name evidence="2" type="ORF">BJ125_1525</name>
    <name evidence="3" type="ORF">SAMN05892882_1525</name>
</gene>
<feature type="compositionally biased region" description="Polar residues" evidence="1">
    <location>
        <begin position="372"/>
        <end position="382"/>
    </location>
</feature>
<organism evidence="3 4">
    <name type="scientific">Rhodopseudomonas pentothenatexigens</name>
    <dbReference type="NCBI Taxonomy" id="999699"/>
    <lineage>
        <taxon>Bacteria</taxon>
        <taxon>Pseudomonadati</taxon>
        <taxon>Pseudomonadota</taxon>
        <taxon>Alphaproteobacteria</taxon>
        <taxon>Hyphomicrobiales</taxon>
        <taxon>Nitrobacteraceae</taxon>
        <taxon>Rhodopseudomonas</taxon>
    </lineage>
</organism>
<feature type="region of interest" description="Disordered" evidence="1">
    <location>
        <begin position="21"/>
        <end position="75"/>
    </location>
</feature>
<evidence type="ECO:0000256" key="1">
    <source>
        <dbReference type="SAM" id="MobiDB-lite"/>
    </source>
</evidence>
<proteinExistence type="predicted"/>
<accession>A0A336JZK9</accession>
<dbReference type="EMBL" id="UFQQ01000052">
    <property type="protein sequence ID" value="SSW93739.1"/>
    <property type="molecule type" value="Genomic_DNA"/>
</dbReference>
<dbReference type="AlphaFoldDB" id="A0A336JZK9"/>
<reference evidence="3 4" key="1">
    <citation type="submission" date="2017-08" db="EMBL/GenBank/DDBJ databases">
        <authorList>
            <person name="de Groot N.N."/>
        </authorList>
    </citation>
    <scope>NUCLEOTIDE SEQUENCE [LARGE SCALE GENOMIC DNA]</scope>
    <source>
        <strain evidence="3 4">JA575</strain>
    </source>
</reference>
<evidence type="ECO:0000313" key="5">
    <source>
        <dbReference type="Proteomes" id="UP000256343"/>
    </source>
</evidence>
<name>A0A336JZK9_9BRAD</name>
<evidence type="ECO:0000313" key="2">
    <source>
        <dbReference type="EMBL" id="RED21268.1"/>
    </source>
</evidence>
<dbReference type="Proteomes" id="UP000252631">
    <property type="component" value="Unassembled WGS sequence"/>
</dbReference>
<keyword evidence="5" id="KW-1185">Reference proteome</keyword>
<dbReference type="EMBL" id="QRDT01000052">
    <property type="protein sequence ID" value="RED21268.1"/>
    <property type="molecule type" value="Genomic_DNA"/>
</dbReference>
<dbReference type="Proteomes" id="UP000256343">
    <property type="component" value="Unassembled WGS sequence"/>
</dbReference>
<reference evidence="2 5" key="2">
    <citation type="submission" date="2018-07" db="EMBL/GenBank/DDBJ databases">
        <title>Genomic Encyclopedia of Archaeal and Bacterial Type Strains, Phase II (KMG-II): from individual species to whole genera.</title>
        <authorList>
            <person name="Goeker M."/>
        </authorList>
    </citation>
    <scope>NUCLEOTIDE SEQUENCE [LARGE SCALE GENOMIC DNA]</scope>
    <source>
        <strain evidence="2 5">JA575</strain>
    </source>
</reference>
<protein>
    <submittedName>
        <fullName evidence="3">Uncharacterized protein</fullName>
    </submittedName>
</protein>